<gene>
    <name evidence="1" type="ORF">SBA1_1410002</name>
</gene>
<evidence type="ECO:0000313" key="2">
    <source>
        <dbReference type="Proteomes" id="UP000238701"/>
    </source>
</evidence>
<dbReference type="AlphaFoldDB" id="A0A2U3K7X2"/>
<proteinExistence type="predicted"/>
<dbReference type="Proteomes" id="UP000238701">
    <property type="component" value="Unassembled WGS sequence"/>
</dbReference>
<evidence type="ECO:0000313" key="1">
    <source>
        <dbReference type="EMBL" id="SPF35660.1"/>
    </source>
</evidence>
<accession>A0A2U3K7X2</accession>
<sequence>MGDTPWQPRRSRWREVEFMYRQVRMALMLPRSLATVLRRWHAISRLRADTPRTRSRYPIFLG</sequence>
<name>A0A2U3K7X2_9BACT</name>
<protein>
    <submittedName>
        <fullName evidence="1">Uncharacterized protein</fullName>
    </submittedName>
</protein>
<reference evidence="2" key="1">
    <citation type="submission" date="2018-02" db="EMBL/GenBank/DDBJ databases">
        <authorList>
            <person name="Hausmann B."/>
        </authorList>
    </citation>
    <scope>NUCLEOTIDE SEQUENCE [LARGE SCALE GENOMIC DNA]</scope>
    <source>
        <strain evidence="2">Peat soil MAG SbA1</strain>
    </source>
</reference>
<organism evidence="1 2">
    <name type="scientific">Candidatus Sulfotelmatobacter kueseliae</name>
    <dbReference type="NCBI Taxonomy" id="2042962"/>
    <lineage>
        <taxon>Bacteria</taxon>
        <taxon>Pseudomonadati</taxon>
        <taxon>Acidobacteriota</taxon>
        <taxon>Terriglobia</taxon>
        <taxon>Terriglobales</taxon>
        <taxon>Candidatus Korobacteraceae</taxon>
        <taxon>Candidatus Sulfotelmatobacter</taxon>
    </lineage>
</organism>
<dbReference type="EMBL" id="OMOD01000048">
    <property type="protein sequence ID" value="SPF35660.1"/>
    <property type="molecule type" value="Genomic_DNA"/>
</dbReference>